<evidence type="ECO:0000313" key="3">
    <source>
        <dbReference type="EMBL" id="SVB93058.1"/>
    </source>
</evidence>
<accession>A0A382I0H8</accession>
<feature type="domain" description="Tyrosine specific protein phosphatases" evidence="2">
    <location>
        <begin position="102"/>
        <end position="141"/>
    </location>
</feature>
<name>A0A382I0H8_9ZZZZ</name>
<dbReference type="EMBL" id="UINC01064412">
    <property type="protein sequence ID" value="SVB93058.1"/>
    <property type="molecule type" value="Genomic_DNA"/>
</dbReference>
<sequence>VAFLDLELASGLTLGPTHRSYWVVEGRFAAGAYPSQSRPLEPGQIPDVTAALLDAGITCFVNLTEDHPGGGDSHLTRYQDHVTDSAVVLAHPIVDVDIPTVDEMIATLDAIDDHLRGGGNVYAHCWGGKGRTGTVVGCWLIRHGYVPPDDPEGGAVVLDGLRGGDSGAGHQPSPDTPDQEGFIGDWEPGM</sequence>
<proteinExistence type="predicted"/>
<reference evidence="3" key="1">
    <citation type="submission" date="2018-05" db="EMBL/GenBank/DDBJ databases">
        <authorList>
            <person name="Lanie J.A."/>
            <person name="Ng W.-L."/>
            <person name="Kazmierczak K.M."/>
            <person name="Andrzejewski T.M."/>
            <person name="Davidsen T.M."/>
            <person name="Wayne K.J."/>
            <person name="Tettelin H."/>
            <person name="Glass J.I."/>
            <person name="Rusch D."/>
            <person name="Podicherti R."/>
            <person name="Tsui H.-C.T."/>
            <person name="Winkler M.E."/>
        </authorList>
    </citation>
    <scope>NUCLEOTIDE SEQUENCE</scope>
</reference>
<protein>
    <recommendedName>
        <fullName evidence="2">Tyrosine specific protein phosphatases domain-containing protein</fullName>
    </recommendedName>
</protein>
<dbReference type="InterPro" id="IPR000387">
    <property type="entry name" value="Tyr_Pase_dom"/>
</dbReference>
<dbReference type="Pfam" id="PF22785">
    <property type="entry name" value="Tc-R-P"/>
    <property type="match status" value="1"/>
</dbReference>
<organism evidence="3">
    <name type="scientific">marine metagenome</name>
    <dbReference type="NCBI Taxonomy" id="408172"/>
    <lineage>
        <taxon>unclassified sequences</taxon>
        <taxon>metagenomes</taxon>
        <taxon>ecological metagenomes</taxon>
    </lineage>
</organism>
<evidence type="ECO:0000259" key="2">
    <source>
        <dbReference type="PROSITE" id="PS50056"/>
    </source>
</evidence>
<dbReference type="AlphaFoldDB" id="A0A382I0H8"/>
<dbReference type="PROSITE" id="PS50056">
    <property type="entry name" value="TYR_PHOSPHATASE_2"/>
    <property type="match status" value="1"/>
</dbReference>
<evidence type="ECO:0000256" key="1">
    <source>
        <dbReference type="SAM" id="MobiDB-lite"/>
    </source>
</evidence>
<dbReference type="InterPro" id="IPR029021">
    <property type="entry name" value="Prot-tyrosine_phosphatase-like"/>
</dbReference>
<gene>
    <name evidence="3" type="ORF">METZ01_LOCUS245912</name>
</gene>
<feature type="non-terminal residue" evidence="3">
    <location>
        <position position="1"/>
    </location>
</feature>
<feature type="region of interest" description="Disordered" evidence="1">
    <location>
        <begin position="159"/>
        <end position="190"/>
    </location>
</feature>
<dbReference type="SUPFAM" id="SSF52799">
    <property type="entry name" value="(Phosphotyrosine protein) phosphatases II"/>
    <property type="match status" value="1"/>
</dbReference>
<dbReference type="Gene3D" id="3.90.190.10">
    <property type="entry name" value="Protein tyrosine phosphatase superfamily"/>
    <property type="match status" value="1"/>
</dbReference>